<accession>A0A2R6RZV1</accession>
<feature type="repeat" description="RCC1" evidence="1">
    <location>
        <begin position="199"/>
        <end position="259"/>
    </location>
</feature>
<dbReference type="SUPFAM" id="SSF50985">
    <property type="entry name" value="RCC1/BLIP-II"/>
    <property type="match status" value="1"/>
</dbReference>
<comment type="caution">
    <text evidence="2">The sequence shown here is derived from an EMBL/GenBank/DDBJ whole genome shotgun (WGS) entry which is preliminary data.</text>
</comment>
<dbReference type="STRING" id="98765.A0A2R6RZV1"/>
<organism evidence="2 3">
    <name type="scientific">Hermanssonia centrifuga</name>
    <dbReference type="NCBI Taxonomy" id="98765"/>
    <lineage>
        <taxon>Eukaryota</taxon>
        <taxon>Fungi</taxon>
        <taxon>Dikarya</taxon>
        <taxon>Basidiomycota</taxon>
        <taxon>Agaricomycotina</taxon>
        <taxon>Agaricomycetes</taxon>
        <taxon>Polyporales</taxon>
        <taxon>Meruliaceae</taxon>
        <taxon>Hermanssonia</taxon>
    </lineage>
</organism>
<dbReference type="PROSITE" id="PS50012">
    <property type="entry name" value="RCC1_3"/>
    <property type="match status" value="1"/>
</dbReference>
<proteinExistence type="predicted"/>
<dbReference type="GO" id="GO:0034551">
    <property type="term" value="P:mitochondrial respiratory chain complex III assembly"/>
    <property type="evidence" value="ECO:0007669"/>
    <property type="project" value="TreeGrafter"/>
</dbReference>
<gene>
    <name evidence="2" type="ORF">PHLCEN_2v1534</name>
</gene>
<dbReference type="OrthoDB" id="10256179at2759"/>
<dbReference type="EMBL" id="MLYV02000122">
    <property type="protein sequence ID" value="PSS35509.1"/>
    <property type="molecule type" value="Genomic_DNA"/>
</dbReference>
<evidence type="ECO:0000313" key="3">
    <source>
        <dbReference type="Proteomes" id="UP000186601"/>
    </source>
</evidence>
<evidence type="ECO:0000256" key="1">
    <source>
        <dbReference type="PROSITE-ProRule" id="PRU00235"/>
    </source>
</evidence>
<dbReference type="Gene3D" id="2.130.10.30">
    <property type="entry name" value="Regulator of chromosome condensation 1/beta-lactamase-inhibitor protein II"/>
    <property type="match status" value="1"/>
</dbReference>
<dbReference type="InterPro" id="IPR009091">
    <property type="entry name" value="RCC1/BLIP-II"/>
</dbReference>
<name>A0A2R6RZV1_9APHY</name>
<keyword evidence="3" id="KW-1185">Reference proteome</keyword>
<sequence>MSRLQVDPYEPFAEKVYTLSSSKQKQDLPAGVPTPSSTPWWGTGWLWGEEEDVDFVEITPREKLSRGEKFVSIAAGNAHLLALTSFGRTFAHPINMKANTHGQLGFRKFDVPEHPREPHLHIHRKEVELTPKSIADPYMNASRSVRKPSDQPLTPVQDIVADDSIHFSDKLFEVPALKGIKIDQVAAGARSSFVKTANGRVLGWGANGFGQIGLGGNVALEAITVPTEVILWRATPQSVRTTCLDVYAGGDLTFFKVERTDGSALPYIDVLACGNGQYGGLGNAAYTTAQGAPVRSRNVSGLLEYSERSNNMQPIYPHNISVSPTGHVLLTLDTLARAGPGGVGRDLLVWGANQEYQLGNGKRGSIASPTALHSPEGHRFMLGKRKADVKDLSGQIWKKGVDVEQYALAGWGNSVVYWRICR</sequence>
<dbReference type="GO" id="GO:0005743">
    <property type="term" value="C:mitochondrial inner membrane"/>
    <property type="evidence" value="ECO:0007669"/>
    <property type="project" value="TreeGrafter"/>
</dbReference>
<dbReference type="Proteomes" id="UP000186601">
    <property type="component" value="Unassembled WGS sequence"/>
</dbReference>
<evidence type="ECO:0000313" key="2">
    <source>
        <dbReference type="EMBL" id="PSS35509.1"/>
    </source>
</evidence>
<reference evidence="2 3" key="1">
    <citation type="submission" date="2018-02" db="EMBL/GenBank/DDBJ databases">
        <title>Genome sequence of the basidiomycete white-rot fungus Phlebia centrifuga.</title>
        <authorList>
            <person name="Granchi Z."/>
            <person name="Peng M."/>
            <person name="de Vries R.P."/>
            <person name="Hilden K."/>
            <person name="Makela M.R."/>
            <person name="Grigoriev I."/>
            <person name="Riley R."/>
        </authorList>
    </citation>
    <scope>NUCLEOTIDE SEQUENCE [LARGE SCALE GENOMIC DNA]</scope>
    <source>
        <strain evidence="2 3">FBCC195</strain>
    </source>
</reference>
<dbReference type="InterPro" id="IPR053245">
    <property type="entry name" value="MitoProcess-Associated"/>
</dbReference>
<protein>
    <submittedName>
        <fullName evidence="2">Uncharacterized protein</fullName>
    </submittedName>
</protein>
<dbReference type="InterPro" id="IPR000408">
    <property type="entry name" value="Reg_chr_condens"/>
</dbReference>
<dbReference type="PANTHER" id="PTHR47563">
    <property type="entry name" value="PROTEIN FMP25, MITOCHONDRIAL"/>
    <property type="match status" value="1"/>
</dbReference>
<dbReference type="Pfam" id="PF00415">
    <property type="entry name" value="RCC1"/>
    <property type="match status" value="1"/>
</dbReference>
<dbReference type="PANTHER" id="PTHR47563:SF1">
    <property type="entry name" value="PROTEIN FMP25, MITOCHONDRIAL"/>
    <property type="match status" value="1"/>
</dbReference>
<dbReference type="AlphaFoldDB" id="A0A2R6RZV1"/>
<dbReference type="Pfam" id="PF13540">
    <property type="entry name" value="RCC1_2"/>
    <property type="match status" value="1"/>
</dbReference>